<dbReference type="EMBL" id="JAJBZT010000006">
    <property type="protein sequence ID" value="MCB6184174.1"/>
    <property type="molecule type" value="Genomic_DNA"/>
</dbReference>
<evidence type="ECO:0000256" key="4">
    <source>
        <dbReference type="HAMAP-Rule" id="MF_01185"/>
    </source>
</evidence>
<gene>
    <name evidence="4 5" type="primary">fliW</name>
    <name evidence="5" type="ORF">LIN78_11510</name>
</gene>
<evidence type="ECO:0000313" key="6">
    <source>
        <dbReference type="Proteomes" id="UP001165395"/>
    </source>
</evidence>
<evidence type="ECO:0000256" key="2">
    <source>
        <dbReference type="ARBA" id="ARBA00022795"/>
    </source>
</evidence>
<evidence type="ECO:0000256" key="1">
    <source>
        <dbReference type="ARBA" id="ARBA00022490"/>
    </source>
</evidence>
<dbReference type="Gene3D" id="2.30.290.10">
    <property type="entry name" value="BH3618-like"/>
    <property type="match status" value="1"/>
</dbReference>
<keyword evidence="5" id="KW-0282">Flagellum</keyword>
<comment type="similarity">
    <text evidence="4">Belongs to the FliW family.</text>
</comment>
<dbReference type="RefSeq" id="WP_227180987.1">
    <property type="nucleotide sequence ID" value="NZ_JAJBZT010000006.1"/>
</dbReference>
<comment type="subunit">
    <text evidence="4">Interacts with translational regulator CsrA and flagellin(s).</text>
</comment>
<keyword evidence="5" id="KW-0969">Cilium</keyword>
<comment type="function">
    <text evidence="4">Acts as an anti-CsrA protein, binds CsrA and prevents it from repressing translation of its target genes, one of which is flagellin. Binds to flagellin and participates in the assembly of the flagellum.</text>
</comment>
<keyword evidence="1 4" id="KW-0963">Cytoplasm</keyword>
<comment type="subcellular location">
    <subcellularLocation>
        <location evidence="4">Cytoplasm</location>
    </subcellularLocation>
</comment>
<dbReference type="SUPFAM" id="SSF141457">
    <property type="entry name" value="BH3618-like"/>
    <property type="match status" value="1"/>
</dbReference>
<dbReference type="InterPro" id="IPR024046">
    <property type="entry name" value="Flagellar_assmbl_FliW_dom_sf"/>
</dbReference>
<name>A0ABS8D7L3_9NEIS</name>
<organism evidence="5 6">
    <name type="scientific">Leeia speluncae</name>
    <dbReference type="NCBI Taxonomy" id="2884804"/>
    <lineage>
        <taxon>Bacteria</taxon>
        <taxon>Pseudomonadati</taxon>
        <taxon>Pseudomonadota</taxon>
        <taxon>Betaproteobacteria</taxon>
        <taxon>Neisseriales</taxon>
        <taxon>Leeiaceae</taxon>
        <taxon>Leeia</taxon>
    </lineage>
</organism>
<evidence type="ECO:0000256" key="3">
    <source>
        <dbReference type="ARBA" id="ARBA00022845"/>
    </source>
</evidence>
<reference evidence="5" key="1">
    <citation type="submission" date="2021-10" db="EMBL/GenBank/DDBJ databases">
        <title>The complete genome sequence of Leeia sp. TBRC 13508.</title>
        <authorList>
            <person name="Charoenyingcharoen P."/>
            <person name="Yukphan P."/>
        </authorList>
    </citation>
    <scope>NUCLEOTIDE SEQUENCE</scope>
    <source>
        <strain evidence="5">TBRC 13508</strain>
    </source>
</reference>
<evidence type="ECO:0000313" key="5">
    <source>
        <dbReference type="EMBL" id="MCB6184174.1"/>
    </source>
</evidence>
<dbReference type="Proteomes" id="UP001165395">
    <property type="component" value="Unassembled WGS sequence"/>
</dbReference>
<dbReference type="HAMAP" id="MF_01185">
    <property type="entry name" value="FliW"/>
    <property type="match status" value="1"/>
</dbReference>
<keyword evidence="2 4" id="KW-1005">Bacterial flagellum biogenesis</keyword>
<dbReference type="Pfam" id="PF02623">
    <property type="entry name" value="FliW"/>
    <property type="match status" value="1"/>
</dbReference>
<dbReference type="PANTHER" id="PTHR39190">
    <property type="entry name" value="FLAGELLAR ASSEMBLY FACTOR FLIW"/>
    <property type="match status" value="1"/>
</dbReference>
<dbReference type="PANTHER" id="PTHR39190:SF1">
    <property type="entry name" value="FLAGELLAR ASSEMBLY FACTOR FLIW"/>
    <property type="match status" value="1"/>
</dbReference>
<keyword evidence="3 4" id="KW-0810">Translation regulation</keyword>
<keyword evidence="5" id="KW-0966">Cell projection</keyword>
<accession>A0ABS8D7L3</accession>
<keyword evidence="6" id="KW-1185">Reference proteome</keyword>
<dbReference type="InterPro" id="IPR003775">
    <property type="entry name" value="Flagellar_assembly_factor_FliW"/>
</dbReference>
<keyword evidence="4" id="KW-0143">Chaperone</keyword>
<comment type="caution">
    <text evidence="5">The sequence shown here is derived from an EMBL/GenBank/DDBJ whole genome shotgun (WGS) entry which is preliminary data.</text>
</comment>
<sequence>MQIMTEWFGPVDIDPATTLTFPVGLPGFEDCTRFKLLHDEQKANPLVRWLQSLDRPDVTFSVVDPAIFDVRYELTLTDEETNLLSYTEGDHVVVLMLLGRSEDASVIVPKAKFPILLNLDKQTGLQKQATTCELVFRNV</sequence>
<proteinExistence type="inferred from homology"/>
<protein>
    <recommendedName>
        <fullName evidence="4">Flagellar assembly factor FliW</fullName>
    </recommendedName>
</protein>